<accession>A0ABU3QZU4</accession>
<organism evidence="1 2">
    <name type="scientific">Psychrosphaera aquimarina</name>
    <dbReference type="NCBI Taxonomy" id="2044854"/>
    <lineage>
        <taxon>Bacteria</taxon>
        <taxon>Pseudomonadati</taxon>
        <taxon>Pseudomonadota</taxon>
        <taxon>Gammaproteobacteria</taxon>
        <taxon>Alteromonadales</taxon>
        <taxon>Pseudoalteromonadaceae</taxon>
        <taxon>Psychrosphaera</taxon>
    </lineage>
</organism>
<dbReference type="PANTHER" id="PTHR39473:SF1">
    <property type="entry name" value="DINB-LIKE DOMAIN-CONTAINING PROTEIN"/>
    <property type="match status" value="1"/>
</dbReference>
<evidence type="ECO:0008006" key="3">
    <source>
        <dbReference type="Google" id="ProtNLM"/>
    </source>
</evidence>
<evidence type="ECO:0000313" key="2">
    <source>
        <dbReference type="Proteomes" id="UP001257914"/>
    </source>
</evidence>
<comment type="caution">
    <text evidence="1">The sequence shown here is derived from an EMBL/GenBank/DDBJ whole genome shotgun (WGS) entry which is preliminary data.</text>
</comment>
<protein>
    <recommendedName>
        <fullName evidence="3">DinB family protein</fullName>
    </recommendedName>
</protein>
<keyword evidence="2" id="KW-1185">Reference proteome</keyword>
<dbReference type="PANTHER" id="PTHR39473">
    <property type="match status" value="1"/>
</dbReference>
<evidence type="ECO:0000313" key="1">
    <source>
        <dbReference type="EMBL" id="MDU0112939.1"/>
    </source>
</evidence>
<dbReference type="Proteomes" id="UP001257914">
    <property type="component" value="Unassembled WGS sequence"/>
</dbReference>
<sequence>MNIDTYIPEIHDNNVLINQLVEFVNTLSEQQFNDSLDMGCGTVGAHVRHVIEHYQSLLNANGTIDYDNRPRNAFIETDKSEAISALNTITLKLNQINTDKQVNVLCSTNLLITATNTLSSLRRELVFVHSHTTHHMAIIRILALTMKLPISLDFGKAASTQKFEQHVQF</sequence>
<gene>
    <name evidence="1" type="ORF">RT723_08010</name>
</gene>
<dbReference type="SUPFAM" id="SSF109854">
    <property type="entry name" value="DinB/YfiT-like putative metalloenzymes"/>
    <property type="match status" value="1"/>
</dbReference>
<name>A0ABU3QZU4_9GAMM</name>
<dbReference type="EMBL" id="JAWCUA010000007">
    <property type="protein sequence ID" value="MDU0112939.1"/>
    <property type="molecule type" value="Genomic_DNA"/>
</dbReference>
<proteinExistence type="predicted"/>
<dbReference type="InterPro" id="IPR034660">
    <property type="entry name" value="DinB/YfiT-like"/>
</dbReference>
<reference evidence="1 2" key="1">
    <citation type="submission" date="2023-10" db="EMBL/GenBank/DDBJ databases">
        <title>Psychrosphaera aquimaarina strain SW33 isolated from seawater.</title>
        <authorList>
            <person name="Bayburt H."/>
            <person name="Kim J.M."/>
            <person name="Choi B.J."/>
            <person name="Jeon C.O."/>
        </authorList>
    </citation>
    <scope>NUCLEOTIDE SEQUENCE [LARGE SCALE GENOMIC DNA]</scope>
    <source>
        <strain evidence="1 2">KCTC 52743</strain>
    </source>
</reference>
<dbReference type="RefSeq" id="WP_315946594.1">
    <property type="nucleotide sequence ID" value="NZ_JAWCUA010000007.1"/>
</dbReference>